<dbReference type="AlphaFoldDB" id="A0A2H3JEW7"/>
<keyword evidence="3" id="KW-1185">Reference proteome</keyword>
<evidence type="ECO:0000313" key="3">
    <source>
        <dbReference type="Proteomes" id="UP000218811"/>
    </source>
</evidence>
<gene>
    <name evidence="2" type="ORF">WOLCODRAFT_155201</name>
</gene>
<accession>A0A2H3JEW7</accession>
<feature type="signal peptide" evidence="1">
    <location>
        <begin position="1"/>
        <end position="16"/>
    </location>
</feature>
<dbReference type="EMBL" id="KB467832">
    <property type="protein sequence ID" value="PCH34537.1"/>
    <property type="molecule type" value="Genomic_DNA"/>
</dbReference>
<reference evidence="2 3" key="1">
    <citation type="journal article" date="2012" name="Science">
        <title>The Paleozoic origin of enzymatic lignin decomposition reconstructed from 31 fungal genomes.</title>
        <authorList>
            <person name="Floudas D."/>
            <person name="Binder M."/>
            <person name="Riley R."/>
            <person name="Barry K."/>
            <person name="Blanchette R.A."/>
            <person name="Henrissat B."/>
            <person name="Martinez A.T."/>
            <person name="Otillar R."/>
            <person name="Spatafora J.W."/>
            <person name="Yadav J.S."/>
            <person name="Aerts A."/>
            <person name="Benoit I."/>
            <person name="Boyd A."/>
            <person name="Carlson A."/>
            <person name="Copeland A."/>
            <person name="Coutinho P.M."/>
            <person name="de Vries R.P."/>
            <person name="Ferreira P."/>
            <person name="Findley K."/>
            <person name="Foster B."/>
            <person name="Gaskell J."/>
            <person name="Glotzer D."/>
            <person name="Gorecki P."/>
            <person name="Heitman J."/>
            <person name="Hesse C."/>
            <person name="Hori C."/>
            <person name="Igarashi K."/>
            <person name="Jurgens J.A."/>
            <person name="Kallen N."/>
            <person name="Kersten P."/>
            <person name="Kohler A."/>
            <person name="Kuees U."/>
            <person name="Kumar T.K.A."/>
            <person name="Kuo A."/>
            <person name="LaButti K."/>
            <person name="Larrondo L.F."/>
            <person name="Lindquist E."/>
            <person name="Ling A."/>
            <person name="Lombard V."/>
            <person name="Lucas S."/>
            <person name="Lundell T."/>
            <person name="Martin R."/>
            <person name="McLaughlin D.J."/>
            <person name="Morgenstern I."/>
            <person name="Morin E."/>
            <person name="Murat C."/>
            <person name="Nagy L.G."/>
            <person name="Nolan M."/>
            <person name="Ohm R.A."/>
            <person name="Patyshakuliyeva A."/>
            <person name="Rokas A."/>
            <person name="Ruiz-Duenas F.J."/>
            <person name="Sabat G."/>
            <person name="Salamov A."/>
            <person name="Samejima M."/>
            <person name="Schmutz J."/>
            <person name="Slot J.C."/>
            <person name="St John F."/>
            <person name="Stenlid J."/>
            <person name="Sun H."/>
            <person name="Sun S."/>
            <person name="Syed K."/>
            <person name="Tsang A."/>
            <person name="Wiebenga A."/>
            <person name="Young D."/>
            <person name="Pisabarro A."/>
            <person name="Eastwood D.C."/>
            <person name="Martin F."/>
            <person name="Cullen D."/>
            <person name="Grigoriev I.V."/>
            <person name="Hibbett D.S."/>
        </authorList>
    </citation>
    <scope>NUCLEOTIDE SEQUENCE [LARGE SCALE GENOMIC DNA]</scope>
    <source>
        <strain evidence="2 3">MD-104</strain>
    </source>
</reference>
<organism evidence="2 3">
    <name type="scientific">Wolfiporia cocos (strain MD-104)</name>
    <name type="common">Brown rot fungus</name>
    <dbReference type="NCBI Taxonomy" id="742152"/>
    <lineage>
        <taxon>Eukaryota</taxon>
        <taxon>Fungi</taxon>
        <taxon>Dikarya</taxon>
        <taxon>Basidiomycota</taxon>
        <taxon>Agaricomycotina</taxon>
        <taxon>Agaricomycetes</taxon>
        <taxon>Polyporales</taxon>
        <taxon>Phaeolaceae</taxon>
        <taxon>Wolfiporia</taxon>
    </lineage>
</organism>
<evidence type="ECO:0000256" key="1">
    <source>
        <dbReference type="SAM" id="SignalP"/>
    </source>
</evidence>
<protein>
    <submittedName>
        <fullName evidence="2">Uncharacterized protein</fullName>
    </submittedName>
</protein>
<keyword evidence="1" id="KW-0732">Signal</keyword>
<feature type="chain" id="PRO_5013816811" evidence="1">
    <location>
        <begin position="17"/>
        <end position="107"/>
    </location>
</feature>
<name>A0A2H3JEW7_WOLCO</name>
<proteinExistence type="predicted"/>
<evidence type="ECO:0000313" key="2">
    <source>
        <dbReference type="EMBL" id="PCH34537.1"/>
    </source>
</evidence>
<sequence>MKTFYLFNLWATPLSAVTLSRFLLDLRLCSVSPESPRIEEQTESDTAYSENQDYSIHLSTFVSTVGTAPKPESQANSSANYEAVSTPGRVCSSHIGKAHVHAEFYLS</sequence>
<dbReference type="Proteomes" id="UP000218811">
    <property type="component" value="Unassembled WGS sequence"/>
</dbReference>